<protein>
    <submittedName>
        <fullName evidence="2 3">Sm ribonucleo</fullName>
    </submittedName>
</protein>
<keyword evidence="2" id="KW-0687">Ribonucleoprotein</keyword>
<dbReference type="InterPro" id="IPR028277">
    <property type="entry name" value="Lsm_C"/>
</dbReference>
<dbReference type="Gene3D" id="2.30.30.100">
    <property type="match status" value="1"/>
</dbReference>
<feature type="domain" description="Sm" evidence="1">
    <location>
        <begin position="6"/>
        <end position="75"/>
    </location>
</feature>
<proteinExistence type="predicted"/>
<accession>A0A348B1C8</accession>
<reference evidence="2" key="3">
    <citation type="journal article" date="2019" name="BMC Res. Notes">
        <title>Complete genome sequence of the Sulfodiicoccus acidiphilus strain HS-1T, the first crenarchaeon that lacks polB3, isolated from an acidic hot spring in Ohwaku-dani, Hakone, Japan.</title>
        <authorList>
            <person name="Sakai H.D."/>
            <person name="Kurosawa N."/>
        </authorList>
    </citation>
    <scope>NUCLEOTIDE SEQUENCE</scope>
    <source>
        <strain evidence="2">HS-1</strain>
    </source>
</reference>
<dbReference type="InterPro" id="IPR010920">
    <property type="entry name" value="LSM_dom_sf"/>
</dbReference>
<dbReference type="PROSITE" id="PS52002">
    <property type="entry name" value="SM"/>
    <property type="match status" value="1"/>
</dbReference>
<keyword evidence="4" id="KW-1185">Reference proteome</keyword>
<dbReference type="InterPro" id="IPR037156">
    <property type="entry name" value="Lsm_C_sf"/>
</dbReference>
<dbReference type="Proteomes" id="UP000276741">
    <property type="component" value="Chromosome"/>
</dbReference>
<gene>
    <name evidence="3" type="ORF">GCM10007116_07070</name>
    <name evidence="2" type="ORF">HS1genome_0369</name>
</gene>
<dbReference type="KEGG" id="sacd:HS1genome_0369"/>
<sequence>MSSARRIVTDLNALVDKQVTVKLVSGRSYTGVLSSFDSGSLMLSLTEARDDQNNYYSRVIINGTVVSEVLVKSSPTFDVREFADMLEKNLSLRPGDIKVYEGAQVVTVMDKIKVSEAGVEGNGPLAQRISDVFKDYMNKKQGGSQGSRK</sequence>
<dbReference type="RefSeq" id="WP_126449279.1">
    <property type="nucleotide sequence ID" value="NZ_AP018553.1"/>
</dbReference>
<evidence type="ECO:0000313" key="3">
    <source>
        <dbReference type="EMBL" id="GGT91902.1"/>
    </source>
</evidence>
<dbReference type="GeneID" id="38665872"/>
<reference evidence="3" key="4">
    <citation type="submission" date="2020-09" db="EMBL/GenBank/DDBJ databases">
        <authorList>
            <person name="Sun Q."/>
            <person name="Ohkuma M."/>
        </authorList>
    </citation>
    <scope>NUCLEOTIDE SEQUENCE</scope>
    <source>
        <strain evidence="3">JCM 31740</strain>
    </source>
</reference>
<dbReference type="GO" id="GO:1990904">
    <property type="term" value="C:ribonucleoprotein complex"/>
    <property type="evidence" value="ECO:0007669"/>
    <property type="project" value="UniProtKB-KW"/>
</dbReference>
<dbReference type="Gene3D" id="3.30.310.60">
    <property type="entry name" value="Like-Sm ribonucleoprotein, C-terminal domain"/>
    <property type="match status" value="1"/>
</dbReference>
<dbReference type="Pfam" id="PF14894">
    <property type="entry name" value="Lsm_C"/>
    <property type="match status" value="1"/>
</dbReference>
<reference evidence="4" key="2">
    <citation type="submission" date="2018-04" db="EMBL/GenBank/DDBJ databases">
        <title>Complete genome sequence of Sulfodiicoccus acidiphilus strain HS-1.</title>
        <authorList>
            <person name="Sakai H.D."/>
            <person name="Kurosawa N."/>
        </authorList>
    </citation>
    <scope>NUCLEOTIDE SEQUENCE [LARGE SCALE GENOMIC DNA]</scope>
    <source>
        <strain evidence="4">HS-1</strain>
    </source>
</reference>
<name>A0A348B1C8_9CREN</name>
<evidence type="ECO:0000313" key="2">
    <source>
        <dbReference type="EMBL" id="BBD71980.1"/>
    </source>
</evidence>
<dbReference type="SUPFAM" id="SSF50182">
    <property type="entry name" value="Sm-like ribonucleoproteins"/>
    <property type="match status" value="1"/>
</dbReference>
<dbReference type="AlphaFoldDB" id="A0A348B1C8"/>
<dbReference type="Proteomes" id="UP000616143">
    <property type="component" value="Unassembled WGS sequence"/>
</dbReference>
<dbReference type="GO" id="GO:0003723">
    <property type="term" value="F:RNA binding"/>
    <property type="evidence" value="ECO:0007669"/>
    <property type="project" value="InterPro"/>
</dbReference>
<dbReference type="OrthoDB" id="24895at2157"/>
<evidence type="ECO:0000259" key="1">
    <source>
        <dbReference type="PROSITE" id="PS52002"/>
    </source>
</evidence>
<evidence type="ECO:0000313" key="4">
    <source>
        <dbReference type="Proteomes" id="UP000276741"/>
    </source>
</evidence>
<reference evidence="3" key="1">
    <citation type="journal article" date="2014" name="Int. J. Syst. Evol. Microbiol.">
        <title>Complete genome sequence of Corynebacterium casei LMG S-19264T (=DSM 44701T), isolated from a smear-ripened cheese.</title>
        <authorList>
            <consortium name="US DOE Joint Genome Institute (JGI-PGF)"/>
            <person name="Walter F."/>
            <person name="Albersmeier A."/>
            <person name="Kalinowski J."/>
            <person name="Ruckert C."/>
        </authorList>
    </citation>
    <scope>NUCLEOTIDE SEQUENCE</scope>
    <source>
        <strain evidence="3">JCM 31740</strain>
    </source>
</reference>
<dbReference type="Pfam" id="PF01423">
    <property type="entry name" value="LSM"/>
    <property type="match status" value="1"/>
</dbReference>
<dbReference type="EMBL" id="BMQS01000005">
    <property type="protein sequence ID" value="GGT91902.1"/>
    <property type="molecule type" value="Genomic_DNA"/>
</dbReference>
<dbReference type="InterPro" id="IPR001163">
    <property type="entry name" value="Sm_dom_euk/arc"/>
</dbReference>
<dbReference type="EMBL" id="AP018553">
    <property type="protein sequence ID" value="BBD71980.1"/>
    <property type="molecule type" value="Genomic_DNA"/>
</dbReference>
<organism evidence="2 4">
    <name type="scientific">Sulfodiicoccus acidiphilus</name>
    <dbReference type="NCBI Taxonomy" id="1670455"/>
    <lineage>
        <taxon>Archaea</taxon>
        <taxon>Thermoproteota</taxon>
        <taxon>Thermoprotei</taxon>
        <taxon>Sulfolobales</taxon>
        <taxon>Sulfolobaceae</taxon>
        <taxon>Sulfodiicoccus</taxon>
    </lineage>
</organism>
<dbReference type="InterPro" id="IPR047575">
    <property type="entry name" value="Sm"/>
</dbReference>